<evidence type="ECO:0000313" key="4">
    <source>
        <dbReference type="Proteomes" id="UP000319383"/>
    </source>
</evidence>
<sequence length="391" mass="42369">MPISAETLQLIRQTVNRDRLLATARRLVDIPSPTCEAGAVADALAALLVEEGFQVERPQAAWPTSPAVVVRWDTGKPGRTLQFNGHLDTVHLPFAPSAVDGNRLTGSGASDMKAGVAAMVEALRVVRDSAVLGGGGILLTAHDLHEAPWGDCRQLNQLIDDGYVGEGVLIPEYTHDVLPVIGRGNAHLKIKISRPGEPVHEVFRPREEPNVLQVGAQLVQRLLDWNVELEKNSHPLAGCESAFVGMLNCGEMYNQYPQTCELQGTLRWLPGHAWEEVRRDYRALVADVAAKTGATIDAEFLLIRDAFELDEHSDLAATFQKVYANVTGKQLPIGAKPFVDDGSCFWQKKGIAAITHGPEAGGAHTTSEWVNIDDLVRVAVVYAATAVGFCE</sequence>
<dbReference type="SUPFAM" id="SSF53187">
    <property type="entry name" value="Zn-dependent exopeptidases"/>
    <property type="match status" value="1"/>
</dbReference>
<reference evidence="3 4" key="1">
    <citation type="submission" date="2019-02" db="EMBL/GenBank/DDBJ databases">
        <title>Deep-cultivation of Planctomycetes and their phenomic and genomic characterization uncovers novel biology.</title>
        <authorList>
            <person name="Wiegand S."/>
            <person name="Jogler M."/>
            <person name="Boedeker C."/>
            <person name="Pinto D."/>
            <person name="Vollmers J."/>
            <person name="Rivas-Marin E."/>
            <person name="Kohn T."/>
            <person name="Peeters S.H."/>
            <person name="Heuer A."/>
            <person name="Rast P."/>
            <person name="Oberbeckmann S."/>
            <person name="Bunk B."/>
            <person name="Jeske O."/>
            <person name="Meyerdierks A."/>
            <person name="Storesund J.E."/>
            <person name="Kallscheuer N."/>
            <person name="Luecker S."/>
            <person name="Lage O.M."/>
            <person name="Pohl T."/>
            <person name="Merkel B.J."/>
            <person name="Hornburger P."/>
            <person name="Mueller R.-W."/>
            <person name="Bruemmer F."/>
            <person name="Labrenz M."/>
            <person name="Spormann A.M."/>
            <person name="Op den Camp H."/>
            <person name="Overmann J."/>
            <person name="Amann R."/>
            <person name="Jetten M.S.M."/>
            <person name="Mascher T."/>
            <person name="Medema M.H."/>
            <person name="Devos D.P."/>
            <person name="Kaster A.-K."/>
            <person name="Ovreas L."/>
            <person name="Rohde M."/>
            <person name="Galperin M.Y."/>
            <person name="Jogler C."/>
        </authorList>
    </citation>
    <scope>NUCLEOTIDE SEQUENCE [LARGE SCALE GENOMIC DNA]</scope>
    <source>
        <strain evidence="3 4">Mal52</strain>
    </source>
</reference>
<organism evidence="3 4">
    <name type="scientific">Symmachiella dynata</name>
    <dbReference type="NCBI Taxonomy" id="2527995"/>
    <lineage>
        <taxon>Bacteria</taxon>
        <taxon>Pseudomonadati</taxon>
        <taxon>Planctomycetota</taxon>
        <taxon>Planctomycetia</taxon>
        <taxon>Planctomycetales</taxon>
        <taxon>Planctomycetaceae</taxon>
        <taxon>Symmachiella</taxon>
    </lineage>
</organism>
<dbReference type="AlphaFoldDB" id="A0A517ZSB9"/>
<evidence type="ECO:0000256" key="2">
    <source>
        <dbReference type="ARBA" id="ARBA00022801"/>
    </source>
</evidence>
<proteinExistence type="predicted"/>
<dbReference type="EC" id="3.5.99.8" evidence="3"/>
<dbReference type="Gene3D" id="3.40.630.10">
    <property type="entry name" value="Zn peptidases"/>
    <property type="match status" value="2"/>
</dbReference>
<evidence type="ECO:0000313" key="3">
    <source>
        <dbReference type="EMBL" id="QDU45344.1"/>
    </source>
</evidence>
<dbReference type="InterPro" id="IPR036264">
    <property type="entry name" value="Bact_exopeptidase_dim_dom"/>
</dbReference>
<dbReference type="RefSeq" id="WP_197534301.1">
    <property type="nucleotide sequence ID" value="NZ_CP036276.1"/>
</dbReference>
<dbReference type="InterPro" id="IPR050072">
    <property type="entry name" value="Peptidase_M20A"/>
</dbReference>
<dbReference type="Proteomes" id="UP000319383">
    <property type="component" value="Chromosome"/>
</dbReference>
<dbReference type="PANTHER" id="PTHR43808">
    <property type="entry name" value="ACETYLORNITHINE DEACETYLASE"/>
    <property type="match status" value="1"/>
</dbReference>
<keyword evidence="4" id="KW-1185">Reference proteome</keyword>
<evidence type="ECO:0000256" key="1">
    <source>
        <dbReference type="ARBA" id="ARBA00022723"/>
    </source>
</evidence>
<accession>A0A517ZSB9</accession>
<dbReference type="EMBL" id="CP036276">
    <property type="protein sequence ID" value="QDU45344.1"/>
    <property type="molecule type" value="Genomic_DNA"/>
</dbReference>
<keyword evidence="1" id="KW-0479">Metal-binding</keyword>
<protein>
    <submittedName>
        <fullName evidence="3">5-nitroanthranilic acid aminohydrolase</fullName>
        <ecNumber evidence="3">3.5.99.8</ecNumber>
    </submittedName>
</protein>
<dbReference type="GO" id="GO:0016787">
    <property type="term" value="F:hydrolase activity"/>
    <property type="evidence" value="ECO:0007669"/>
    <property type="project" value="UniProtKB-KW"/>
</dbReference>
<gene>
    <name evidence="3" type="primary">naaA</name>
    <name evidence="3" type="ORF">Mal52_38380</name>
</gene>
<dbReference type="GO" id="GO:0046872">
    <property type="term" value="F:metal ion binding"/>
    <property type="evidence" value="ECO:0007669"/>
    <property type="project" value="UniProtKB-KW"/>
</dbReference>
<name>A0A517ZSB9_9PLAN</name>
<keyword evidence="2 3" id="KW-0378">Hydrolase</keyword>
<dbReference type="Pfam" id="PF01546">
    <property type="entry name" value="Peptidase_M20"/>
    <property type="match status" value="1"/>
</dbReference>
<dbReference type="InterPro" id="IPR002933">
    <property type="entry name" value="Peptidase_M20"/>
</dbReference>
<dbReference type="SUPFAM" id="SSF55031">
    <property type="entry name" value="Bacterial exopeptidase dimerisation domain"/>
    <property type="match status" value="1"/>
</dbReference>
<dbReference type="KEGG" id="sdyn:Mal52_38380"/>